<dbReference type="PRINTS" id="PR01399">
    <property type="entry name" value="ENTSNTHTASED"/>
</dbReference>
<dbReference type="InterPro" id="IPR037143">
    <property type="entry name" value="4-PPantetheinyl_Trfase_dom_sf"/>
</dbReference>
<evidence type="ECO:0000259" key="3">
    <source>
        <dbReference type="Pfam" id="PF17837"/>
    </source>
</evidence>
<gene>
    <name evidence="4" type="ORF">LMF89_00655</name>
</gene>
<dbReference type="PANTHER" id="PTHR38096:SF1">
    <property type="entry name" value="ENTEROBACTIN SYNTHASE COMPONENT D"/>
    <property type="match status" value="1"/>
</dbReference>
<evidence type="ECO:0000313" key="5">
    <source>
        <dbReference type="Proteomes" id="UP001165492"/>
    </source>
</evidence>
<keyword evidence="5" id="KW-1185">Reference proteome</keyword>
<dbReference type="InterPro" id="IPR041354">
    <property type="entry name" value="4PPT_N"/>
</dbReference>
<dbReference type="Pfam" id="PF01648">
    <property type="entry name" value="ACPS"/>
    <property type="match status" value="1"/>
</dbReference>
<accession>A0ABS8HQ12</accession>
<dbReference type="Pfam" id="PF17837">
    <property type="entry name" value="4PPT_N"/>
    <property type="match status" value="1"/>
</dbReference>
<proteinExistence type="predicted"/>
<keyword evidence="1 4" id="KW-0808">Transferase</keyword>
<dbReference type="EMBL" id="JAJHJB010000001">
    <property type="protein sequence ID" value="MCC5463869.1"/>
    <property type="molecule type" value="Genomic_DNA"/>
</dbReference>
<reference evidence="4" key="1">
    <citation type="submission" date="2021-11" db="EMBL/GenBank/DDBJ databases">
        <title>Description of a new species Pelosinus isolated from the bottom sediments of Lake Baikal.</title>
        <authorList>
            <person name="Zakharyuk A."/>
        </authorList>
    </citation>
    <scope>NUCLEOTIDE SEQUENCE</scope>
    <source>
        <strain evidence="4">Bkl1</strain>
    </source>
</reference>
<sequence>MIDILSPFGDGFGFSLKLLSDYDEVKLYPEEVGLISPKAVQKRKIEFYLGRAAAHSALSEINIYEFPVLKGTNNEPVWPKGVVGAISHSGGMAIAAATGKDKAAGIGVDIELVDRKLSEDIIKEVCTFKEAAWVNMNPNQKVERLIMVFSAKESAFKAFFPIANIFLNYLDAELFWNEDIGTFSGRLLKSAGGDYEEGYMFEVGCRIIDKYIFTYMKLPPIGNG</sequence>
<dbReference type="Gene3D" id="3.90.470.20">
    <property type="entry name" value="4'-phosphopantetheinyl transferase domain"/>
    <property type="match status" value="1"/>
</dbReference>
<name>A0ABS8HQ12_9FIRM</name>
<evidence type="ECO:0000313" key="4">
    <source>
        <dbReference type="EMBL" id="MCC5463869.1"/>
    </source>
</evidence>
<feature type="domain" description="4'-phosphopantetheinyl transferase" evidence="2">
    <location>
        <begin position="105"/>
        <end position="179"/>
    </location>
</feature>
<dbReference type="InterPro" id="IPR008278">
    <property type="entry name" value="4-PPantetheinyl_Trfase_dom"/>
</dbReference>
<comment type="caution">
    <text evidence="4">The sequence shown here is derived from an EMBL/GenBank/DDBJ whole genome shotgun (WGS) entry which is preliminary data.</text>
</comment>
<dbReference type="RefSeq" id="WP_229533409.1">
    <property type="nucleotide sequence ID" value="NZ_JAJHJB010000001.1"/>
</dbReference>
<evidence type="ECO:0000256" key="1">
    <source>
        <dbReference type="ARBA" id="ARBA00022679"/>
    </source>
</evidence>
<feature type="domain" description="4'-phosphopantetheinyl transferase N-terminal" evidence="3">
    <location>
        <begin position="34"/>
        <end position="97"/>
    </location>
</feature>
<dbReference type="GO" id="GO:0016740">
    <property type="term" value="F:transferase activity"/>
    <property type="evidence" value="ECO:0007669"/>
    <property type="project" value="UniProtKB-KW"/>
</dbReference>
<organism evidence="4 5">
    <name type="scientific">Pelosinus baikalensis</name>
    <dbReference type="NCBI Taxonomy" id="2892015"/>
    <lineage>
        <taxon>Bacteria</taxon>
        <taxon>Bacillati</taxon>
        <taxon>Bacillota</taxon>
        <taxon>Negativicutes</taxon>
        <taxon>Selenomonadales</taxon>
        <taxon>Sporomusaceae</taxon>
        <taxon>Pelosinus</taxon>
    </lineage>
</organism>
<dbReference type="Proteomes" id="UP001165492">
    <property type="component" value="Unassembled WGS sequence"/>
</dbReference>
<dbReference type="SUPFAM" id="SSF56214">
    <property type="entry name" value="4'-phosphopantetheinyl transferase"/>
    <property type="match status" value="1"/>
</dbReference>
<protein>
    <submittedName>
        <fullName evidence="4">4'-phosphopantetheinyl transferase superfamily protein</fullName>
    </submittedName>
</protein>
<dbReference type="PANTHER" id="PTHR38096">
    <property type="entry name" value="ENTEROBACTIN SYNTHASE COMPONENT D"/>
    <property type="match status" value="1"/>
</dbReference>
<dbReference type="InterPro" id="IPR003542">
    <property type="entry name" value="Enbac_synth_compD-like"/>
</dbReference>
<evidence type="ECO:0000259" key="2">
    <source>
        <dbReference type="Pfam" id="PF01648"/>
    </source>
</evidence>